<dbReference type="Pfam" id="PF00534">
    <property type="entry name" value="Glycos_transf_1"/>
    <property type="match status" value="1"/>
</dbReference>
<dbReference type="InterPro" id="IPR028098">
    <property type="entry name" value="Glyco_trans_4-like_N"/>
</dbReference>
<dbReference type="EC" id="2.4.1.14" evidence="2"/>
<dbReference type="InterPro" id="IPR044161">
    <property type="entry name" value="SPS"/>
</dbReference>
<sequence>MTEDTGGHIAYVLGAALAQSRQTDTEVTIVTRAFDAPRLGAGFGLSKERVTDNCTIRRLRTACSDYLSKDALEAELPALTEAFVAMLADGPRPDVIHAHFGDAAALAIAAEDRFGIPWIYSSHSLGHEKCSGRAPGAALRRRIVRERRAVERASAIVASSRDEAERQIAGLSADAEGRVHRVSPGVTVAGEGVAERARSRVAPFLRAPEKPVILAIARPIAKKNLDGLLRAYAQDEALQEKANLVIVAGLREGLHDADAEKQAVIRGLFDIVDRHDLWGKVALPRHHRPEDIPDFYALASEGGVFCNPAHHEPFGLTIIEAACSGVPVVATRCGGPVDILATLGLGGLCDPQDPASIASALHAVLDMPERAVRVARARRQAQTAYDWNAWAEDVRRISAGISLPTTEAGPVAATDLLACDIDGTLTGDRQAARRFEAWRADVPEGVRFAVATGRSLPEARRVLCDWGIAAPATLITSVGTEIWRRAPGGGYRLCRDFAQIIHRYWQRDRVAEVLEANGVSWQPGYEQRRWKLSLVGTAGDADRIATVLRDRGLPTRVIASHGRFIDVVPCRAGKAQAILFEAERLGLLPTEVIVAGDSGNDRDMLETFARAILPGNALAELDSLCTGYRARQSHAAGVLEGLEYFGLAGGPCHDMAAE</sequence>
<dbReference type="SUPFAM" id="SSF56784">
    <property type="entry name" value="HAD-like"/>
    <property type="match status" value="1"/>
</dbReference>
<reference evidence="9" key="1">
    <citation type="submission" date="2021-03" db="EMBL/GenBank/DDBJ databases">
        <title>Sagittula salina sp. nov. strain M10.9X isolated from the marine waste.</title>
        <authorList>
            <person name="Satari L."/>
            <person name="Molina-Menor E."/>
            <person name="Vidal-Verdu A."/>
            <person name="Pascual J."/>
            <person name="Pereto J."/>
            <person name="Porcar M."/>
        </authorList>
    </citation>
    <scope>NUCLEOTIDE SEQUENCE</scope>
    <source>
        <strain evidence="9">M10.9X</strain>
    </source>
</reference>
<gene>
    <name evidence="9" type="ORF">J5474_16705</name>
</gene>
<keyword evidence="10" id="KW-1185">Reference proteome</keyword>
<dbReference type="GO" id="GO:0016791">
    <property type="term" value="F:phosphatase activity"/>
    <property type="evidence" value="ECO:0007669"/>
    <property type="project" value="UniProtKB-ARBA"/>
</dbReference>
<dbReference type="InterPro" id="IPR001296">
    <property type="entry name" value="Glyco_trans_1"/>
</dbReference>
<dbReference type="Gene3D" id="3.40.50.2000">
    <property type="entry name" value="Glycogen Phosphorylase B"/>
    <property type="match status" value="2"/>
</dbReference>
<evidence type="ECO:0000259" key="7">
    <source>
        <dbReference type="Pfam" id="PF05116"/>
    </source>
</evidence>
<dbReference type="PANTHER" id="PTHR46039">
    <property type="entry name" value="SUCROSE-PHOSPHATE SYNTHASE 3-RELATED"/>
    <property type="match status" value="1"/>
</dbReference>
<dbReference type="PANTHER" id="PTHR46039:SF5">
    <property type="entry name" value="SUCROSE-PHOSPHATE SYNTHASE 3-RELATED"/>
    <property type="match status" value="1"/>
</dbReference>
<keyword evidence="3" id="KW-0328">Glycosyltransferase</keyword>
<comment type="similarity">
    <text evidence="1">Belongs to the glycosyltransferase 1 family.</text>
</comment>
<comment type="caution">
    <text evidence="9">The sequence shown here is derived from an EMBL/GenBank/DDBJ whole genome shotgun (WGS) entry which is preliminary data.</text>
</comment>
<feature type="domain" description="Sucrose phosphatase-like" evidence="7">
    <location>
        <begin position="415"/>
        <end position="646"/>
    </location>
</feature>
<organism evidence="9 10">
    <name type="scientific">Sagittula salina</name>
    <dbReference type="NCBI Taxonomy" id="2820268"/>
    <lineage>
        <taxon>Bacteria</taxon>
        <taxon>Pseudomonadati</taxon>
        <taxon>Pseudomonadota</taxon>
        <taxon>Alphaproteobacteria</taxon>
        <taxon>Rhodobacterales</taxon>
        <taxon>Roseobacteraceae</taxon>
        <taxon>Sagittula</taxon>
    </lineage>
</organism>
<dbReference type="SFLD" id="SFLDG01140">
    <property type="entry name" value="C2.B:_Phosphomannomutase_and_P"/>
    <property type="match status" value="1"/>
</dbReference>
<evidence type="ECO:0000256" key="1">
    <source>
        <dbReference type="ARBA" id="ARBA00006530"/>
    </source>
</evidence>
<evidence type="ECO:0000259" key="8">
    <source>
        <dbReference type="Pfam" id="PF13579"/>
    </source>
</evidence>
<dbReference type="EMBL" id="JAGISH010000010">
    <property type="protein sequence ID" value="MBP0484123.1"/>
    <property type="molecule type" value="Genomic_DNA"/>
</dbReference>
<dbReference type="GO" id="GO:0046524">
    <property type="term" value="F:sucrose-phosphate synthase activity"/>
    <property type="evidence" value="ECO:0007669"/>
    <property type="project" value="UniProtKB-EC"/>
</dbReference>
<dbReference type="NCBIfam" id="TIGR01484">
    <property type="entry name" value="HAD-SF-IIB"/>
    <property type="match status" value="1"/>
</dbReference>
<evidence type="ECO:0000256" key="4">
    <source>
        <dbReference type="ARBA" id="ARBA00022679"/>
    </source>
</evidence>
<evidence type="ECO:0000313" key="9">
    <source>
        <dbReference type="EMBL" id="MBP0484123.1"/>
    </source>
</evidence>
<dbReference type="Pfam" id="PF13579">
    <property type="entry name" value="Glyco_trans_4_4"/>
    <property type="match status" value="1"/>
</dbReference>
<evidence type="ECO:0000256" key="3">
    <source>
        <dbReference type="ARBA" id="ARBA00022676"/>
    </source>
</evidence>
<dbReference type="Proteomes" id="UP000675940">
    <property type="component" value="Unassembled WGS sequence"/>
</dbReference>
<dbReference type="InterPro" id="IPR023214">
    <property type="entry name" value="HAD_sf"/>
</dbReference>
<evidence type="ECO:0000256" key="2">
    <source>
        <dbReference type="ARBA" id="ARBA00012536"/>
    </source>
</evidence>
<evidence type="ECO:0000259" key="6">
    <source>
        <dbReference type="Pfam" id="PF00534"/>
    </source>
</evidence>
<dbReference type="Gene3D" id="3.90.1070.10">
    <property type="match status" value="1"/>
</dbReference>
<dbReference type="Pfam" id="PF05116">
    <property type="entry name" value="S6PP"/>
    <property type="match status" value="1"/>
</dbReference>
<evidence type="ECO:0000256" key="5">
    <source>
        <dbReference type="ARBA" id="ARBA00047471"/>
    </source>
</evidence>
<dbReference type="SFLD" id="SFLDS00003">
    <property type="entry name" value="Haloacid_Dehalogenase"/>
    <property type="match status" value="1"/>
</dbReference>
<name>A0A940MQQ2_9RHOB</name>
<comment type="catalytic activity">
    <reaction evidence="5">
        <text>beta-D-fructose 6-phosphate + UDP-alpha-D-glucose = sucrose 6(F)-phosphate + UDP + H(+)</text>
        <dbReference type="Rhea" id="RHEA:22172"/>
        <dbReference type="ChEBI" id="CHEBI:15378"/>
        <dbReference type="ChEBI" id="CHEBI:57634"/>
        <dbReference type="ChEBI" id="CHEBI:57723"/>
        <dbReference type="ChEBI" id="CHEBI:58223"/>
        <dbReference type="ChEBI" id="CHEBI:58885"/>
        <dbReference type="EC" id="2.4.1.14"/>
    </reaction>
</comment>
<dbReference type="InterPro" id="IPR006380">
    <property type="entry name" value="SPP-like_dom"/>
</dbReference>
<proteinExistence type="inferred from homology"/>
<feature type="domain" description="Glycosyltransferase subfamily 4-like N-terminal" evidence="8">
    <location>
        <begin position="6"/>
        <end position="185"/>
    </location>
</feature>
<dbReference type="AlphaFoldDB" id="A0A940MQQ2"/>
<evidence type="ECO:0000313" key="10">
    <source>
        <dbReference type="Proteomes" id="UP000675940"/>
    </source>
</evidence>
<dbReference type="InterPro" id="IPR036412">
    <property type="entry name" value="HAD-like_sf"/>
</dbReference>
<accession>A0A940MQQ2</accession>
<protein>
    <recommendedName>
        <fullName evidence="2">sucrose-phosphate synthase</fullName>
        <ecNumber evidence="2">2.4.1.14</ecNumber>
    </recommendedName>
</protein>
<dbReference type="SUPFAM" id="SSF53756">
    <property type="entry name" value="UDP-Glycosyltransferase/glycogen phosphorylase"/>
    <property type="match status" value="1"/>
</dbReference>
<keyword evidence="4" id="KW-0808">Transferase</keyword>
<dbReference type="Gene3D" id="3.40.50.1000">
    <property type="entry name" value="HAD superfamily/HAD-like"/>
    <property type="match status" value="1"/>
</dbReference>
<dbReference type="InterPro" id="IPR006379">
    <property type="entry name" value="HAD-SF_hydro_IIB"/>
</dbReference>
<dbReference type="SFLD" id="SFLDG01141">
    <property type="entry name" value="C2.B.1:_Sucrose_Phosphatase_Li"/>
    <property type="match status" value="1"/>
</dbReference>
<feature type="domain" description="Glycosyl transferase family 1" evidence="6">
    <location>
        <begin position="207"/>
        <end position="379"/>
    </location>
</feature>
<keyword evidence="9" id="KW-0378">Hydrolase</keyword>